<organism evidence="2 3">
    <name type="scientific">Arcobacter porcinus</name>
    <dbReference type="NCBI Taxonomy" id="1935204"/>
    <lineage>
        <taxon>Bacteria</taxon>
        <taxon>Pseudomonadati</taxon>
        <taxon>Campylobacterota</taxon>
        <taxon>Epsilonproteobacteria</taxon>
        <taxon>Campylobacterales</taxon>
        <taxon>Arcobacteraceae</taxon>
        <taxon>Arcobacter</taxon>
    </lineage>
</organism>
<protein>
    <submittedName>
        <fullName evidence="2">Uncharacterized protein</fullName>
    </submittedName>
</protein>
<evidence type="ECO:0000313" key="2">
    <source>
        <dbReference type="EMBL" id="OCL93028.1"/>
    </source>
</evidence>
<feature type="transmembrane region" description="Helical" evidence="1">
    <location>
        <begin position="96"/>
        <end position="119"/>
    </location>
</feature>
<evidence type="ECO:0000313" key="3">
    <source>
        <dbReference type="Proteomes" id="UP000093159"/>
    </source>
</evidence>
<proteinExistence type="predicted"/>
<feature type="transmembrane region" description="Helical" evidence="1">
    <location>
        <begin position="71"/>
        <end position="90"/>
    </location>
</feature>
<reference evidence="2 3" key="1">
    <citation type="submission" date="2015-05" db="EMBL/GenBank/DDBJ databases">
        <authorList>
            <person name="Rovetto F."/>
            <person name="Cocolin L."/>
            <person name="Illeghems K."/>
            <person name="Van Nieuwerburgh F."/>
            <person name="Houf K."/>
        </authorList>
    </citation>
    <scope>NUCLEOTIDE SEQUENCE [LARGE SCALE GENOMIC DNA]</scope>
    <source>
        <strain evidence="2 3">117434</strain>
    </source>
</reference>
<evidence type="ECO:0000256" key="1">
    <source>
        <dbReference type="SAM" id="Phobius"/>
    </source>
</evidence>
<gene>
    <name evidence="2" type="ORF">AAX28_00568</name>
</gene>
<comment type="caution">
    <text evidence="2">The sequence shown here is derived from an EMBL/GenBank/DDBJ whole genome shotgun (WGS) entry which is preliminary data.</text>
</comment>
<sequence>MSKIIGIILSLFTTGGIIGKIFYWIGRKITVTALILPIQIGLVGALVVLRISTLGAILTLVIFTYNKINDLLAYIDTQLSVGMLEVPYLVLQSLGIIGALSDVFSMFSFVIVTFFLVFLSKLAVLTLSQISDEFYKVGVLLQLGLK</sequence>
<dbReference type="RefSeq" id="WP_066178686.1">
    <property type="nucleotide sequence ID" value="NZ_LDIR01000001.1"/>
</dbReference>
<feature type="transmembrane region" description="Helical" evidence="1">
    <location>
        <begin position="7"/>
        <end position="26"/>
    </location>
</feature>
<feature type="transmembrane region" description="Helical" evidence="1">
    <location>
        <begin position="38"/>
        <end position="64"/>
    </location>
</feature>
<name>A0ABX2YDY9_9BACT</name>
<keyword evidence="1" id="KW-1133">Transmembrane helix</keyword>
<keyword evidence="1" id="KW-0472">Membrane</keyword>
<dbReference type="Proteomes" id="UP000093159">
    <property type="component" value="Unassembled WGS sequence"/>
</dbReference>
<keyword evidence="1" id="KW-0812">Transmembrane</keyword>
<dbReference type="EMBL" id="LDIR01000001">
    <property type="protein sequence ID" value="OCL93028.1"/>
    <property type="molecule type" value="Genomic_DNA"/>
</dbReference>
<accession>A0ABX2YDY9</accession>
<keyword evidence="3" id="KW-1185">Reference proteome</keyword>